<dbReference type="PANTHER" id="PTHR44490:SF1">
    <property type="entry name" value="EUKARYOTIC TRANSLATION ELONGATION FACTOR 1 EPSILON-1"/>
    <property type="match status" value="1"/>
</dbReference>
<reference evidence="2 3" key="1">
    <citation type="submission" date="2017-07" db="EMBL/GenBank/DDBJ databases">
        <authorList>
            <person name="Talla V."/>
            <person name="Backstrom N."/>
        </authorList>
    </citation>
    <scope>NUCLEOTIDE SEQUENCE [LARGE SCALE GENOMIC DNA]</scope>
</reference>
<dbReference type="InterPro" id="IPR042450">
    <property type="entry name" value="EEF1E1"/>
</dbReference>
<dbReference type="PANTHER" id="PTHR44490">
    <property type="entry name" value="EUKARYOTIC TRANSLATION ELONGATION FACTOR 1 EPSILON-1"/>
    <property type="match status" value="1"/>
</dbReference>
<dbReference type="AlphaFoldDB" id="A0A5E4R187"/>
<dbReference type="GO" id="GO:0005634">
    <property type="term" value="C:nucleus"/>
    <property type="evidence" value="ECO:0007669"/>
    <property type="project" value="TreeGrafter"/>
</dbReference>
<keyword evidence="3" id="KW-1185">Reference proteome</keyword>
<accession>A0A5E4R187</accession>
<protein>
    <recommendedName>
        <fullName evidence="1">GST C-terminal domain-containing protein</fullName>
    </recommendedName>
</protein>
<dbReference type="Gene3D" id="1.20.1050.10">
    <property type="match status" value="1"/>
</dbReference>
<dbReference type="Proteomes" id="UP000324832">
    <property type="component" value="Unassembled WGS sequence"/>
</dbReference>
<dbReference type="InterPro" id="IPR010987">
    <property type="entry name" value="Glutathione-S-Trfase_C-like"/>
</dbReference>
<evidence type="ECO:0000259" key="1">
    <source>
        <dbReference type="PROSITE" id="PS50405"/>
    </source>
</evidence>
<dbReference type="EMBL" id="FZQP02006862">
    <property type="protein sequence ID" value="VVD04426.1"/>
    <property type="molecule type" value="Genomic_DNA"/>
</dbReference>
<name>A0A5E4R187_9NEOP</name>
<evidence type="ECO:0000313" key="2">
    <source>
        <dbReference type="EMBL" id="VVD04426.1"/>
    </source>
</evidence>
<gene>
    <name evidence="2" type="ORF">LSINAPIS_LOCUS14182</name>
</gene>
<dbReference type="InterPro" id="IPR053836">
    <property type="entry name" value="Arc1-like_N"/>
</dbReference>
<feature type="domain" description="GST C-terminal" evidence="1">
    <location>
        <begin position="73"/>
        <end position="205"/>
    </location>
</feature>
<dbReference type="GO" id="GO:0017101">
    <property type="term" value="C:aminoacyl-tRNA synthetase multienzyme complex"/>
    <property type="evidence" value="ECO:0007669"/>
    <property type="project" value="InterPro"/>
</dbReference>
<dbReference type="Pfam" id="PF21972">
    <property type="entry name" value="Arc1p_N_like"/>
    <property type="match status" value="1"/>
</dbReference>
<sequence length="409" mass="46686">MSRVLVSRLKSKNLFLPFYFLDNRIGRRFVNSERHYKLIMDVVKLIGKYLNTSVGSLCYNTDKTLTTVLDKENIEGLASIILRLAEKSDTLMTQEQTVLSYQWLEYMAMYANQAVNNSTLAKNFLQGINKALEKTTYLTGNYVTITDITIYYVLYPIIERLSGAEQENFMHLCRWCKNIQAQPKVCTHCTPLKFNTLTLSILAPVQVKPNRNPLWKKYPLPKQILPHELKNVKLDGPVIYHPQPFAYPGYPMPPIKGNFRNYTQEAMEAAVDTGKSGEIHFAVLCVSTFITFPFLLKHDNYLNQTTKPTFASHIFHERQRASQRPATQSLAMGKAASTDFRESVRSEYRLNQVFDNLPFDAMQEYCVTATVVLVLPVVDLFIDNLGTVLVIDDEDAVPPGDLESEVENI</sequence>
<proteinExistence type="predicted"/>
<evidence type="ECO:0000313" key="3">
    <source>
        <dbReference type="Proteomes" id="UP000324832"/>
    </source>
</evidence>
<organism evidence="2 3">
    <name type="scientific">Leptidea sinapis</name>
    <dbReference type="NCBI Taxonomy" id="189913"/>
    <lineage>
        <taxon>Eukaryota</taxon>
        <taxon>Metazoa</taxon>
        <taxon>Ecdysozoa</taxon>
        <taxon>Arthropoda</taxon>
        <taxon>Hexapoda</taxon>
        <taxon>Insecta</taxon>
        <taxon>Pterygota</taxon>
        <taxon>Neoptera</taxon>
        <taxon>Endopterygota</taxon>
        <taxon>Lepidoptera</taxon>
        <taxon>Glossata</taxon>
        <taxon>Ditrysia</taxon>
        <taxon>Papilionoidea</taxon>
        <taxon>Pieridae</taxon>
        <taxon>Dismorphiinae</taxon>
        <taxon>Leptidea</taxon>
    </lineage>
</organism>
<dbReference type="InterPro" id="IPR036282">
    <property type="entry name" value="Glutathione-S-Trfase_C_sf"/>
</dbReference>
<dbReference type="GO" id="GO:0005737">
    <property type="term" value="C:cytoplasm"/>
    <property type="evidence" value="ECO:0007669"/>
    <property type="project" value="TreeGrafter"/>
</dbReference>
<dbReference type="PROSITE" id="PS50405">
    <property type="entry name" value="GST_CTER"/>
    <property type="match status" value="1"/>
</dbReference>
<dbReference type="SUPFAM" id="SSF47616">
    <property type="entry name" value="GST C-terminal domain-like"/>
    <property type="match status" value="1"/>
</dbReference>
<dbReference type="GO" id="GO:0043517">
    <property type="term" value="P:positive regulation of DNA damage response, signal transduction by p53 class mediator"/>
    <property type="evidence" value="ECO:0007669"/>
    <property type="project" value="InterPro"/>
</dbReference>